<gene>
    <name evidence="1" type="ORF">K457DRAFT_890307</name>
</gene>
<name>A0A197K5G8_9FUNG</name>
<organism evidence="1 2">
    <name type="scientific">Linnemannia elongata AG-77</name>
    <dbReference type="NCBI Taxonomy" id="1314771"/>
    <lineage>
        <taxon>Eukaryota</taxon>
        <taxon>Fungi</taxon>
        <taxon>Fungi incertae sedis</taxon>
        <taxon>Mucoromycota</taxon>
        <taxon>Mortierellomycotina</taxon>
        <taxon>Mortierellomycetes</taxon>
        <taxon>Mortierellales</taxon>
        <taxon>Mortierellaceae</taxon>
        <taxon>Linnemannia</taxon>
    </lineage>
</organism>
<keyword evidence="2" id="KW-1185">Reference proteome</keyword>
<dbReference type="EMBL" id="KV442028">
    <property type="protein sequence ID" value="OAQ31694.1"/>
    <property type="molecule type" value="Genomic_DNA"/>
</dbReference>
<dbReference type="OrthoDB" id="2393615at2759"/>
<evidence type="ECO:0000313" key="2">
    <source>
        <dbReference type="Proteomes" id="UP000078512"/>
    </source>
</evidence>
<evidence type="ECO:0008006" key="3">
    <source>
        <dbReference type="Google" id="ProtNLM"/>
    </source>
</evidence>
<proteinExistence type="predicted"/>
<reference evidence="1 2" key="1">
    <citation type="submission" date="2016-05" db="EMBL/GenBank/DDBJ databases">
        <title>Genome sequencing reveals origins of a unique bacterial endosymbiosis in the earliest lineages of terrestrial Fungi.</title>
        <authorList>
            <consortium name="DOE Joint Genome Institute"/>
            <person name="Uehling J."/>
            <person name="Gryganskyi A."/>
            <person name="Hameed K."/>
            <person name="Tschaplinski T."/>
            <person name="Misztal P."/>
            <person name="Wu S."/>
            <person name="Desiro A."/>
            <person name="Vande Pol N."/>
            <person name="Du Z.-Y."/>
            <person name="Zienkiewicz A."/>
            <person name="Zienkiewicz K."/>
            <person name="Morin E."/>
            <person name="Tisserant E."/>
            <person name="Splivallo R."/>
            <person name="Hainaut M."/>
            <person name="Henrissat B."/>
            <person name="Ohm R."/>
            <person name="Kuo A."/>
            <person name="Yan J."/>
            <person name="Lipzen A."/>
            <person name="Nolan M."/>
            <person name="Labutti K."/>
            <person name="Barry K."/>
            <person name="Goldstein A."/>
            <person name="Labbe J."/>
            <person name="Schadt C."/>
            <person name="Tuskan G."/>
            <person name="Grigoriev I."/>
            <person name="Martin F."/>
            <person name="Vilgalys R."/>
            <person name="Bonito G."/>
        </authorList>
    </citation>
    <scope>NUCLEOTIDE SEQUENCE [LARGE SCALE GENOMIC DNA]</scope>
    <source>
        <strain evidence="1 2">AG-77</strain>
    </source>
</reference>
<dbReference type="Proteomes" id="UP000078512">
    <property type="component" value="Unassembled WGS sequence"/>
</dbReference>
<dbReference type="AlphaFoldDB" id="A0A197K5G8"/>
<accession>A0A197K5G8</accession>
<protein>
    <recommendedName>
        <fullName evidence="3">RNI-like protein</fullName>
    </recommendedName>
</protein>
<evidence type="ECO:0000313" key="1">
    <source>
        <dbReference type="EMBL" id="OAQ31694.1"/>
    </source>
</evidence>
<sequence length="225" mass="25809">MMLNVDHLKNHAEWVQILGYGPLPSSALAISNGRLFPSLKSLHLTGCCKVTSRMALDALLQYHELEDFRVPRISVTDLKLTPQPWVCHVDPSANSLVFEQLSRLQWLQSLDVSQQHEWFESNGVSQHRDSDVIWSPPIESTVLQTVKLRLDSGLEQLGTLTRLGSFIFYNTGQNMEGDDVEWMLTRWRCLENMYGEFSNDPTTQTKFLALLKERGVLTTRRRFVC</sequence>